<organism evidence="2 3">
    <name type="scientific">Armillaria gallica</name>
    <name type="common">Bulbous honey fungus</name>
    <name type="synonym">Armillaria bulbosa</name>
    <dbReference type="NCBI Taxonomy" id="47427"/>
    <lineage>
        <taxon>Eukaryota</taxon>
        <taxon>Fungi</taxon>
        <taxon>Dikarya</taxon>
        <taxon>Basidiomycota</taxon>
        <taxon>Agaricomycotina</taxon>
        <taxon>Agaricomycetes</taxon>
        <taxon>Agaricomycetidae</taxon>
        <taxon>Agaricales</taxon>
        <taxon>Marasmiineae</taxon>
        <taxon>Physalacriaceae</taxon>
        <taxon>Armillaria</taxon>
    </lineage>
</organism>
<evidence type="ECO:0000313" key="2">
    <source>
        <dbReference type="EMBL" id="PBL01881.1"/>
    </source>
</evidence>
<gene>
    <name evidence="2" type="ORF">ARMGADRAFT_1071376</name>
</gene>
<dbReference type="InParanoid" id="A0A2H3E6A6"/>
<sequence>MADSPPNLRYPEYYMGPQTSQLTAGAGNKEAGGSRMQQNKPVLSMEEQMMQMLEQIALLRQEVNDLLPRYPDFDPNYPEEGSMGIAADGLPFQQVKLILVNKLEPFKRDTNDLERFFGDCIMYFEAHLHSFQNLPSLMIPFTASFFTSEAKNWWVHQ</sequence>
<proteinExistence type="predicted"/>
<protein>
    <submittedName>
        <fullName evidence="2">Uncharacterized protein</fullName>
    </submittedName>
</protein>
<dbReference type="AlphaFoldDB" id="A0A2H3E6A6"/>
<feature type="region of interest" description="Disordered" evidence="1">
    <location>
        <begin position="1"/>
        <end position="37"/>
    </location>
</feature>
<evidence type="ECO:0000256" key="1">
    <source>
        <dbReference type="SAM" id="MobiDB-lite"/>
    </source>
</evidence>
<evidence type="ECO:0000313" key="3">
    <source>
        <dbReference type="Proteomes" id="UP000217790"/>
    </source>
</evidence>
<reference evidence="3" key="1">
    <citation type="journal article" date="2017" name="Nat. Ecol. Evol.">
        <title>Genome expansion and lineage-specific genetic innovations in the forest pathogenic fungi Armillaria.</title>
        <authorList>
            <person name="Sipos G."/>
            <person name="Prasanna A.N."/>
            <person name="Walter M.C."/>
            <person name="O'Connor E."/>
            <person name="Balint B."/>
            <person name="Krizsan K."/>
            <person name="Kiss B."/>
            <person name="Hess J."/>
            <person name="Varga T."/>
            <person name="Slot J."/>
            <person name="Riley R."/>
            <person name="Boka B."/>
            <person name="Rigling D."/>
            <person name="Barry K."/>
            <person name="Lee J."/>
            <person name="Mihaltcheva S."/>
            <person name="LaButti K."/>
            <person name="Lipzen A."/>
            <person name="Waldron R."/>
            <person name="Moloney N.M."/>
            <person name="Sperisen C."/>
            <person name="Kredics L."/>
            <person name="Vagvoelgyi C."/>
            <person name="Patrignani A."/>
            <person name="Fitzpatrick D."/>
            <person name="Nagy I."/>
            <person name="Doyle S."/>
            <person name="Anderson J.B."/>
            <person name="Grigoriev I.V."/>
            <person name="Gueldener U."/>
            <person name="Muensterkoetter M."/>
            <person name="Nagy L.G."/>
        </authorList>
    </citation>
    <scope>NUCLEOTIDE SEQUENCE [LARGE SCALE GENOMIC DNA]</scope>
    <source>
        <strain evidence="3">Ar21-2</strain>
    </source>
</reference>
<dbReference type="EMBL" id="KZ293645">
    <property type="protein sequence ID" value="PBL01881.1"/>
    <property type="molecule type" value="Genomic_DNA"/>
</dbReference>
<dbReference type="Proteomes" id="UP000217790">
    <property type="component" value="Unassembled WGS sequence"/>
</dbReference>
<dbReference type="OrthoDB" id="3068543at2759"/>
<accession>A0A2H3E6A6</accession>
<dbReference type="STRING" id="47427.A0A2H3E6A6"/>
<name>A0A2H3E6A6_ARMGA</name>
<keyword evidence="3" id="KW-1185">Reference proteome</keyword>